<sequence>MKLLKMFKNFIEKAPHSGTREVRSIVIMQREVHRFNEEELRAAGGRGWGKNFDGKEDPMYFVSADHPALTVLKAGPHIIRVTSTPKRYADDDEYALSQLPQPEQKNAWTEHRACAFLDLFNDLSSASRSIPDADAYASLAKLALQLGDSNCTAIFVPIKNIMMPNDGTAEQGLRLLINKEPP</sequence>
<evidence type="ECO:0000313" key="2">
    <source>
        <dbReference type="Proteomes" id="UP000264702"/>
    </source>
</evidence>
<accession>A0A372ISA3</accession>
<evidence type="ECO:0000313" key="1">
    <source>
        <dbReference type="EMBL" id="RFU17641.1"/>
    </source>
</evidence>
<name>A0A372ISA3_9BACT</name>
<protein>
    <submittedName>
        <fullName evidence="1">Uncharacterized protein</fullName>
    </submittedName>
</protein>
<comment type="caution">
    <text evidence="1">The sequence shown here is derived from an EMBL/GenBank/DDBJ whole genome shotgun (WGS) entry which is preliminary data.</text>
</comment>
<gene>
    <name evidence="1" type="ORF">D0Y96_05790</name>
</gene>
<reference evidence="1 2" key="1">
    <citation type="submission" date="2018-08" db="EMBL/GenBank/DDBJ databases">
        <title>Acidipila sp. 4G-K13, an acidobacterium isolated from forest soil.</title>
        <authorList>
            <person name="Gao Z.-H."/>
            <person name="Qiu L.-H."/>
        </authorList>
    </citation>
    <scope>NUCLEOTIDE SEQUENCE [LARGE SCALE GENOMIC DNA]</scope>
    <source>
        <strain evidence="1 2">4G-K13</strain>
    </source>
</reference>
<dbReference type="RefSeq" id="WP_117298390.1">
    <property type="nucleotide sequence ID" value="NZ_QVQT02000002.1"/>
</dbReference>
<dbReference type="AlphaFoldDB" id="A0A372ISA3"/>
<proteinExistence type="predicted"/>
<dbReference type="OrthoDB" id="122040at2"/>
<keyword evidence="2" id="KW-1185">Reference proteome</keyword>
<dbReference type="Proteomes" id="UP000264702">
    <property type="component" value="Unassembled WGS sequence"/>
</dbReference>
<dbReference type="EMBL" id="QVQT01000002">
    <property type="protein sequence ID" value="RFU17641.1"/>
    <property type="molecule type" value="Genomic_DNA"/>
</dbReference>
<organism evidence="1 2">
    <name type="scientific">Paracidobacterium acidisoli</name>
    <dbReference type="NCBI Taxonomy" id="2303751"/>
    <lineage>
        <taxon>Bacteria</taxon>
        <taxon>Pseudomonadati</taxon>
        <taxon>Acidobacteriota</taxon>
        <taxon>Terriglobia</taxon>
        <taxon>Terriglobales</taxon>
        <taxon>Acidobacteriaceae</taxon>
        <taxon>Paracidobacterium</taxon>
    </lineage>
</organism>